<keyword evidence="3" id="KW-1185">Reference proteome</keyword>
<keyword evidence="1" id="KW-1133">Transmembrane helix</keyword>
<dbReference type="AlphaFoldDB" id="A0A8W8L1K2"/>
<accession>A0A8W8L1K2</accession>
<dbReference type="EnsemblMetazoa" id="G26014.9">
    <property type="protein sequence ID" value="G26014.9:cds"/>
    <property type="gene ID" value="G26014"/>
</dbReference>
<sequence length="86" mass="9838">RVRCTCDTLGYSRIMLLISLLQISILSVLLAAANLKFSNGPKAIVFIHGILGNYQEGSNIQQWVSEGMRRYKEKYPHLKEKGKEWL</sequence>
<proteinExistence type="predicted"/>
<reference evidence="2" key="1">
    <citation type="submission" date="2022-08" db="UniProtKB">
        <authorList>
            <consortium name="EnsemblMetazoa"/>
        </authorList>
    </citation>
    <scope>IDENTIFICATION</scope>
    <source>
        <strain evidence="2">05x7-T-G4-1.051#20</strain>
    </source>
</reference>
<keyword evidence="1" id="KW-0812">Transmembrane</keyword>
<dbReference type="Proteomes" id="UP000005408">
    <property type="component" value="Unassembled WGS sequence"/>
</dbReference>
<protein>
    <submittedName>
        <fullName evidence="2">Uncharacterized protein</fullName>
    </submittedName>
</protein>
<evidence type="ECO:0000256" key="1">
    <source>
        <dbReference type="SAM" id="Phobius"/>
    </source>
</evidence>
<organism evidence="2 3">
    <name type="scientific">Magallana gigas</name>
    <name type="common">Pacific oyster</name>
    <name type="synonym">Crassostrea gigas</name>
    <dbReference type="NCBI Taxonomy" id="29159"/>
    <lineage>
        <taxon>Eukaryota</taxon>
        <taxon>Metazoa</taxon>
        <taxon>Spiralia</taxon>
        <taxon>Lophotrochozoa</taxon>
        <taxon>Mollusca</taxon>
        <taxon>Bivalvia</taxon>
        <taxon>Autobranchia</taxon>
        <taxon>Pteriomorphia</taxon>
        <taxon>Ostreida</taxon>
        <taxon>Ostreoidea</taxon>
        <taxon>Ostreidae</taxon>
        <taxon>Magallana</taxon>
    </lineage>
</organism>
<name>A0A8W8L1K2_MAGGI</name>
<feature type="transmembrane region" description="Helical" evidence="1">
    <location>
        <begin position="14"/>
        <end position="33"/>
    </location>
</feature>
<evidence type="ECO:0000313" key="3">
    <source>
        <dbReference type="Proteomes" id="UP000005408"/>
    </source>
</evidence>
<keyword evidence="1" id="KW-0472">Membrane</keyword>
<evidence type="ECO:0000313" key="2">
    <source>
        <dbReference type="EnsemblMetazoa" id="G26014.9:cds"/>
    </source>
</evidence>